<dbReference type="Proteomes" id="UP000444960">
    <property type="component" value="Unassembled WGS sequence"/>
</dbReference>
<gene>
    <name evidence="2" type="ORF">nbrc107696_27730</name>
</gene>
<dbReference type="Gene3D" id="1.10.10.10">
    <property type="entry name" value="Winged helix-like DNA-binding domain superfamily/Winged helix DNA-binding domain"/>
    <property type="match status" value="1"/>
</dbReference>
<feature type="domain" description="HTH luxR-type" evidence="1">
    <location>
        <begin position="784"/>
        <end position="839"/>
    </location>
</feature>
<proteinExistence type="predicted"/>
<protein>
    <submittedName>
        <fullName evidence="2">LuxR family transcriptional regulator</fullName>
    </submittedName>
</protein>
<dbReference type="PROSITE" id="PS50043">
    <property type="entry name" value="HTH_LUXR_2"/>
    <property type="match status" value="1"/>
</dbReference>
<reference evidence="3" key="1">
    <citation type="submission" date="2019-06" db="EMBL/GenBank/DDBJ databases">
        <title>Gordonia isolated from sludge of a wastewater treatment plant.</title>
        <authorList>
            <person name="Tamura T."/>
            <person name="Aoyama K."/>
            <person name="Kang Y."/>
            <person name="Saito S."/>
            <person name="Akiyama N."/>
            <person name="Yazawa K."/>
            <person name="Gonoi T."/>
            <person name="Mikami Y."/>
        </authorList>
    </citation>
    <scope>NUCLEOTIDE SEQUENCE [LARGE SCALE GENOMIC DNA]</scope>
    <source>
        <strain evidence="3">NBRC 107696</strain>
    </source>
</reference>
<accession>A0A7I9VAF8</accession>
<dbReference type="OrthoDB" id="4369072at2"/>
<evidence type="ECO:0000259" key="1">
    <source>
        <dbReference type="PROSITE" id="PS50043"/>
    </source>
</evidence>
<name>A0A7I9VAF8_9ACTN</name>
<organism evidence="2 3">
    <name type="scientific">Gordonia spumicola</name>
    <dbReference type="NCBI Taxonomy" id="589161"/>
    <lineage>
        <taxon>Bacteria</taxon>
        <taxon>Bacillati</taxon>
        <taxon>Actinomycetota</taxon>
        <taxon>Actinomycetes</taxon>
        <taxon>Mycobacteriales</taxon>
        <taxon>Gordoniaceae</taxon>
        <taxon>Gordonia</taxon>
    </lineage>
</organism>
<keyword evidence="3" id="KW-1185">Reference proteome</keyword>
<evidence type="ECO:0000313" key="3">
    <source>
        <dbReference type="Proteomes" id="UP000444960"/>
    </source>
</evidence>
<dbReference type="RefSeq" id="WP_161896007.1">
    <property type="nucleotide sequence ID" value="NZ_BJOV01000005.1"/>
</dbReference>
<dbReference type="SUPFAM" id="SSF46894">
    <property type="entry name" value="C-terminal effector domain of the bipartite response regulators"/>
    <property type="match status" value="1"/>
</dbReference>
<dbReference type="AlphaFoldDB" id="A0A7I9VAF8"/>
<dbReference type="GO" id="GO:0006355">
    <property type="term" value="P:regulation of DNA-templated transcription"/>
    <property type="evidence" value="ECO:0007669"/>
    <property type="project" value="InterPro"/>
</dbReference>
<evidence type="ECO:0000313" key="2">
    <source>
        <dbReference type="EMBL" id="GEE02327.1"/>
    </source>
</evidence>
<dbReference type="SUPFAM" id="SSF52540">
    <property type="entry name" value="P-loop containing nucleoside triphosphate hydrolases"/>
    <property type="match status" value="1"/>
</dbReference>
<comment type="caution">
    <text evidence="2">The sequence shown here is derived from an EMBL/GenBank/DDBJ whole genome shotgun (WGS) entry which is preliminary data.</text>
</comment>
<sequence>MKWPYQRTSDFDAVARGWAEGRPVLITGPSGIGKTRLSREFVDSVGRRPFWIIGSAAMRDTPLAAVAAAVPVDASGGVAATVDSLRAALSDDVVVIVEAAEHLDSASSAVVARLVSSIARPGLITAAGAVDPVLARALRDASAVEVRVAALGLEATTDLIESSLDGRLAVDDAVRIHRLTGGNPLMVTEAFDSAIASGAVVRCDDAVWRLDADPAISAGLRQVCADRLMRATPAERRLVDLLALCQPLPYEVVDRLGLAGGVGRAEGGLALPMGDVVVPGHAVYPEVRRAQIGQLERRQLAEQLVEALDAMDGGSIVRLHAVRLRQEYGLETDVDALTACSATAFQMGDLVLAERLSSVAVESGGGLGARLQLSRARSASGRSSEAREVLRDVDQDSLGEADVAGYAVTVAINRSVGDGDHSGAIGVLDKFEPRIEAAAFRASFAAVRALVHVNAGDQFRALRCARTARGIPEGAPLWTTVGAYVEAEALRRSGESRRAIVIADAALSEGGAAASFVVSGARRTLVQALICDADLPRAVLVADRLLDETLLQSTPRALACASAAMVDMARGRFGAARHQCHDALRVLGTADRTGLGRGTAAQLAEICAVTGDAEGGRRAVALSATATVEPHGWPGINPRLAAAFVLVAEGEVARPARMFREIAATCLAADQRVSAIAALYWGVRLGDAESAHALVDAAELCDGALIGMQRDHATATIDRAPDDLERVAERFGDAGFLPFAVDAVSQAIVVHRARGEVRSVRRLVDRRETWRSGCDPMTTPAVRDSQSVAVLTRREFEAHAMASVGLTVADIAVRLGVRERTVRSVLHTAYEKSGVPRSR</sequence>
<dbReference type="InterPro" id="IPR027417">
    <property type="entry name" value="P-loop_NTPase"/>
</dbReference>
<dbReference type="EMBL" id="BJOV01000005">
    <property type="protein sequence ID" value="GEE02327.1"/>
    <property type="molecule type" value="Genomic_DNA"/>
</dbReference>
<dbReference type="InterPro" id="IPR000792">
    <property type="entry name" value="Tscrpt_reg_LuxR_C"/>
</dbReference>
<dbReference type="InterPro" id="IPR016032">
    <property type="entry name" value="Sig_transdc_resp-reg_C-effctor"/>
</dbReference>
<dbReference type="GO" id="GO:0003677">
    <property type="term" value="F:DNA binding"/>
    <property type="evidence" value="ECO:0007669"/>
    <property type="project" value="InterPro"/>
</dbReference>
<dbReference type="InterPro" id="IPR036388">
    <property type="entry name" value="WH-like_DNA-bd_sf"/>
</dbReference>